<dbReference type="SUPFAM" id="SSF48403">
    <property type="entry name" value="Ankyrin repeat"/>
    <property type="match status" value="1"/>
</dbReference>
<dbReference type="PROSITE" id="PS50011">
    <property type="entry name" value="PROTEIN_KINASE_DOM"/>
    <property type="match status" value="1"/>
</dbReference>
<feature type="repeat" description="ANK" evidence="9">
    <location>
        <begin position="8"/>
        <end position="40"/>
    </location>
</feature>
<keyword evidence="5 15" id="KW-0418">Kinase</keyword>
<dbReference type="SMART" id="SM00248">
    <property type="entry name" value="ANK"/>
    <property type="match status" value="1"/>
</dbReference>
<dbReference type="Pfam" id="PF00069">
    <property type="entry name" value="Pkinase"/>
    <property type="match status" value="1"/>
</dbReference>
<dbReference type="InterPro" id="IPR050236">
    <property type="entry name" value="Ser_Thr_kinase_AGC"/>
</dbReference>
<feature type="compositionally biased region" description="Low complexity" evidence="11">
    <location>
        <begin position="125"/>
        <end position="134"/>
    </location>
</feature>
<dbReference type="PROSITE" id="PS50088">
    <property type="entry name" value="ANK_REPEAT"/>
    <property type="match status" value="1"/>
</dbReference>
<feature type="non-terminal residue" evidence="13">
    <location>
        <position position="574"/>
    </location>
</feature>
<dbReference type="PROSITE" id="PS00107">
    <property type="entry name" value="PROTEIN_KINASE_ATP"/>
    <property type="match status" value="1"/>
</dbReference>
<evidence type="ECO:0000256" key="10">
    <source>
        <dbReference type="PROSITE-ProRule" id="PRU10141"/>
    </source>
</evidence>
<dbReference type="Gene3D" id="1.10.510.10">
    <property type="entry name" value="Transferase(Phosphotransferase) domain 1"/>
    <property type="match status" value="1"/>
</dbReference>
<dbReference type="PANTHER" id="PTHR24356">
    <property type="entry name" value="SERINE/THREONINE-PROTEIN KINASE"/>
    <property type="match status" value="1"/>
</dbReference>
<dbReference type="PROSITE" id="PS50297">
    <property type="entry name" value="ANK_REP_REGION"/>
    <property type="match status" value="1"/>
</dbReference>
<feature type="binding site" evidence="10">
    <location>
        <position position="292"/>
    </location>
    <ligand>
        <name>ATP</name>
        <dbReference type="ChEBI" id="CHEBI:30616"/>
    </ligand>
</feature>
<dbReference type="Proteomes" id="UP001152797">
    <property type="component" value="Unassembled WGS sequence"/>
</dbReference>
<dbReference type="GO" id="GO:0004674">
    <property type="term" value="F:protein serine/threonine kinase activity"/>
    <property type="evidence" value="ECO:0007669"/>
    <property type="project" value="UniProtKB-KW"/>
</dbReference>
<reference evidence="14" key="2">
    <citation type="submission" date="2024-04" db="EMBL/GenBank/DDBJ databases">
        <authorList>
            <person name="Chen Y."/>
            <person name="Shah S."/>
            <person name="Dougan E. K."/>
            <person name="Thang M."/>
            <person name="Chan C."/>
        </authorList>
    </citation>
    <scope>NUCLEOTIDE SEQUENCE [LARGE SCALE GENOMIC DNA]</scope>
</reference>
<protein>
    <recommendedName>
        <fullName evidence="1">non-specific serine/threonine protein kinase</fullName>
        <ecNumber evidence="1">2.7.11.1</ecNumber>
    </recommendedName>
</protein>
<evidence type="ECO:0000313" key="13">
    <source>
        <dbReference type="EMBL" id="CAI3987896.1"/>
    </source>
</evidence>
<comment type="catalytic activity">
    <reaction evidence="8">
        <text>L-seryl-[protein] + ATP = O-phospho-L-seryl-[protein] + ADP + H(+)</text>
        <dbReference type="Rhea" id="RHEA:17989"/>
        <dbReference type="Rhea" id="RHEA-COMP:9863"/>
        <dbReference type="Rhea" id="RHEA-COMP:11604"/>
        <dbReference type="ChEBI" id="CHEBI:15378"/>
        <dbReference type="ChEBI" id="CHEBI:29999"/>
        <dbReference type="ChEBI" id="CHEBI:30616"/>
        <dbReference type="ChEBI" id="CHEBI:83421"/>
        <dbReference type="ChEBI" id="CHEBI:456216"/>
        <dbReference type="EC" id="2.7.11.1"/>
    </reaction>
</comment>
<keyword evidence="3" id="KW-0808">Transferase</keyword>
<reference evidence="13" key="1">
    <citation type="submission" date="2022-10" db="EMBL/GenBank/DDBJ databases">
        <authorList>
            <person name="Chen Y."/>
            <person name="Dougan E. K."/>
            <person name="Chan C."/>
            <person name="Rhodes N."/>
            <person name="Thang M."/>
        </authorList>
    </citation>
    <scope>NUCLEOTIDE SEQUENCE</scope>
</reference>
<dbReference type="SUPFAM" id="SSF56112">
    <property type="entry name" value="Protein kinase-like (PK-like)"/>
    <property type="match status" value="1"/>
</dbReference>
<dbReference type="InterPro" id="IPR011009">
    <property type="entry name" value="Kinase-like_dom_sf"/>
</dbReference>
<dbReference type="EMBL" id="CAMXCT030001215">
    <property type="protein sequence ID" value="CAL4775208.1"/>
    <property type="molecule type" value="Genomic_DNA"/>
</dbReference>
<evidence type="ECO:0000313" key="16">
    <source>
        <dbReference type="Proteomes" id="UP001152797"/>
    </source>
</evidence>
<feature type="region of interest" description="Disordered" evidence="11">
    <location>
        <begin position="181"/>
        <end position="202"/>
    </location>
</feature>
<sequence length="574" mass="61791">ALQQSNHEGNSALHLAVREGHSECIHRLLRARADPSATNAQGFTAFDFTRSQKFTESLLQQSQLSQSAFFEVVKEARSELRTSLGEDSLPGSHDPFQFQGAEPSSRGPLLTTPPREVTPQATPRPSASSPTVTVRSVRSGVSGVLDVPVLTAPESALDELLAEASRGGALRFSHVSHPAASVLTEGTSRSSPSRSPLARQAALQPGTRSVKITGLASLVAVASPGALRRLAAGAARRPGRSVMGSAVSSDSEKDYKLSSFRIVGLIGEGSFGSVYEACDLRPGAGERRCALKILHRRQYLAQDMLARAKQERQVLKAARHPFIVRLLCAFRTPGNEMALVMEYCCNGNLNDLLLRCGRPGLGEGLVRRLLAEVLLALAYLHDELDVVFRDVKPENIVLDANMHAKLTDFGLAKVEASRGAGACSFVGSMYFVAPEVTPAACRYSPAVDIYALGLVAWVCLTGGRQPEMVQGSKDGPSQRLPPATHEALRSWLEQWRPPNPPAGSCRQLSELAFSFIDVTTSSEPLQRGTASQLRSHPFFTESRFSPPLSEPNDWVALLPSMEDEPTTPGSVATQ</sequence>
<dbReference type="InterPro" id="IPR036770">
    <property type="entry name" value="Ankyrin_rpt-contain_sf"/>
</dbReference>
<gene>
    <name evidence="13" type="ORF">C1SCF055_LOCUS15134</name>
</gene>
<dbReference type="GO" id="GO:0005524">
    <property type="term" value="F:ATP binding"/>
    <property type="evidence" value="ECO:0007669"/>
    <property type="project" value="UniProtKB-UniRule"/>
</dbReference>
<evidence type="ECO:0000256" key="7">
    <source>
        <dbReference type="ARBA" id="ARBA00047899"/>
    </source>
</evidence>
<dbReference type="InterPro" id="IPR000719">
    <property type="entry name" value="Prot_kinase_dom"/>
</dbReference>
<dbReference type="OrthoDB" id="3205605at2759"/>
<evidence type="ECO:0000259" key="12">
    <source>
        <dbReference type="PROSITE" id="PS50011"/>
    </source>
</evidence>
<keyword evidence="9" id="KW-0040">ANK repeat</keyword>
<dbReference type="Gene3D" id="1.25.40.20">
    <property type="entry name" value="Ankyrin repeat-containing domain"/>
    <property type="match status" value="1"/>
</dbReference>
<keyword evidence="2" id="KW-0723">Serine/threonine-protein kinase</keyword>
<evidence type="ECO:0000256" key="5">
    <source>
        <dbReference type="ARBA" id="ARBA00022777"/>
    </source>
</evidence>
<dbReference type="SMART" id="SM00220">
    <property type="entry name" value="S_TKc"/>
    <property type="match status" value="1"/>
</dbReference>
<evidence type="ECO:0000313" key="15">
    <source>
        <dbReference type="EMBL" id="CAL4775208.1"/>
    </source>
</evidence>
<evidence type="ECO:0000256" key="1">
    <source>
        <dbReference type="ARBA" id="ARBA00012513"/>
    </source>
</evidence>
<accession>A0A9P1CCS9</accession>
<organism evidence="13">
    <name type="scientific">Cladocopium goreaui</name>
    <dbReference type="NCBI Taxonomy" id="2562237"/>
    <lineage>
        <taxon>Eukaryota</taxon>
        <taxon>Sar</taxon>
        <taxon>Alveolata</taxon>
        <taxon>Dinophyceae</taxon>
        <taxon>Suessiales</taxon>
        <taxon>Symbiodiniaceae</taxon>
        <taxon>Cladocopium</taxon>
    </lineage>
</organism>
<feature type="non-terminal residue" evidence="13">
    <location>
        <position position="1"/>
    </location>
</feature>
<dbReference type="AlphaFoldDB" id="A0A9P1CCS9"/>
<evidence type="ECO:0000256" key="11">
    <source>
        <dbReference type="SAM" id="MobiDB-lite"/>
    </source>
</evidence>
<evidence type="ECO:0000313" key="14">
    <source>
        <dbReference type="EMBL" id="CAL1141271.1"/>
    </source>
</evidence>
<keyword evidence="16" id="KW-1185">Reference proteome</keyword>
<feature type="domain" description="Protein kinase" evidence="12">
    <location>
        <begin position="260"/>
        <end position="539"/>
    </location>
</feature>
<keyword evidence="4 10" id="KW-0547">Nucleotide-binding</keyword>
<dbReference type="EMBL" id="CAMXCT020001215">
    <property type="protein sequence ID" value="CAL1141271.1"/>
    <property type="molecule type" value="Genomic_DNA"/>
</dbReference>
<comment type="catalytic activity">
    <reaction evidence="7">
        <text>L-threonyl-[protein] + ATP = O-phospho-L-threonyl-[protein] + ADP + H(+)</text>
        <dbReference type="Rhea" id="RHEA:46608"/>
        <dbReference type="Rhea" id="RHEA-COMP:11060"/>
        <dbReference type="Rhea" id="RHEA-COMP:11605"/>
        <dbReference type="ChEBI" id="CHEBI:15378"/>
        <dbReference type="ChEBI" id="CHEBI:30013"/>
        <dbReference type="ChEBI" id="CHEBI:30616"/>
        <dbReference type="ChEBI" id="CHEBI:61977"/>
        <dbReference type="ChEBI" id="CHEBI:456216"/>
        <dbReference type="EC" id="2.7.11.1"/>
    </reaction>
</comment>
<evidence type="ECO:0000256" key="6">
    <source>
        <dbReference type="ARBA" id="ARBA00022840"/>
    </source>
</evidence>
<proteinExistence type="predicted"/>
<dbReference type="InterPro" id="IPR002110">
    <property type="entry name" value="Ankyrin_rpt"/>
</dbReference>
<evidence type="ECO:0000256" key="8">
    <source>
        <dbReference type="ARBA" id="ARBA00048679"/>
    </source>
</evidence>
<feature type="region of interest" description="Disordered" evidence="11">
    <location>
        <begin position="84"/>
        <end position="134"/>
    </location>
</feature>
<evidence type="ECO:0000256" key="3">
    <source>
        <dbReference type="ARBA" id="ARBA00022679"/>
    </source>
</evidence>
<evidence type="ECO:0000256" key="4">
    <source>
        <dbReference type="ARBA" id="ARBA00022741"/>
    </source>
</evidence>
<dbReference type="InterPro" id="IPR017441">
    <property type="entry name" value="Protein_kinase_ATP_BS"/>
</dbReference>
<name>A0A9P1CCS9_9DINO</name>
<keyword evidence="6 10" id="KW-0067">ATP-binding</keyword>
<evidence type="ECO:0000256" key="2">
    <source>
        <dbReference type="ARBA" id="ARBA00022527"/>
    </source>
</evidence>
<dbReference type="Pfam" id="PF00023">
    <property type="entry name" value="Ank"/>
    <property type="match status" value="1"/>
</dbReference>
<dbReference type="EMBL" id="CAMXCT010001215">
    <property type="protein sequence ID" value="CAI3987896.1"/>
    <property type="molecule type" value="Genomic_DNA"/>
</dbReference>
<comment type="caution">
    <text evidence="13">The sequence shown here is derived from an EMBL/GenBank/DDBJ whole genome shotgun (WGS) entry which is preliminary data.</text>
</comment>
<evidence type="ECO:0000256" key="9">
    <source>
        <dbReference type="PROSITE-ProRule" id="PRU00023"/>
    </source>
</evidence>
<dbReference type="EC" id="2.7.11.1" evidence="1"/>